<keyword evidence="2" id="KW-1185">Reference proteome</keyword>
<organism evidence="1 2">
    <name type="scientific">Cimex lectularius</name>
    <name type="common">Bed bug</name>
    <name type="synonym">Acanthia lectularia</name>
    <dbReference type="NCBI Taxonomy" id="79782"/>
    <lineage>
        <taxon>Eukaryota</taxon>
        <taxon>Metazoa</taxon>
        <taxon>Ecdysozoa</taxon>
        <taxon>Arthropoda</taxon>
        <taxon>Hexapoda</taxon>
        <taxon>Insecta</taxon>
        <taxon>Pterygota</taxon>
        <taxon>Neoptera</taxon>
        <taxon>Paraneoptera</taxon>
        <taxon>Hemiptera</taxon>
        <taxon>Heteroptera</taxon>
        <taxon>Panheteroptera</taxon>
        <taxon>Cimicomorpha</taxon>
        <taxon>Cimicidae</taxon>
        <taxon>Cimex</taxon>
    </lineage>
</organism>
<dbReference type="AlphaFoldDB" id="A0A8I6TFK6"/>
<dbReference type="InterPro" id="IPR027417">
    <property type="entry name" value="P-loop_NTPase"/>
</dbReference>
<dbReference type="GeneID" id="106668321"/>
<evidence type="ECO:0000313" key="2">
    <source>
        <dbReference type="Proteomes" id="UP000494040"/>
    </source>
</evidence>
<proteinExistence type="predicted"/>
<dbReference type="RefSeq" id="XP_014252453.1">
    <property type="nucleotide sequence ID" value="XM_014396967.1"/>
</dbReference>
<reference evidence="1" key="1">
    <citation type="submission" date="2022-01" db="UniProtKB">
        <authorList>
            <consortium name="EnsemblMetazoa"/>
        </authorList>
    </citation>
    <scope>IDENTIFICATION</scope>
</reference>
<evidence type="ECO:0000313" key="1">
    <source>
        <dbReference type="EnsemblMetazoa" id="XP_014252453.1"/>
    </source>
</evidence>
<dbReference type="Proteomes" id="UP000494040">
    <property type="component" value="Unassembled WGS sequence"/>
</dbReference>
<dbReference type="Gene3D" id="3.40.50.300">
    <property type="entry name" value="P-loop containing nucleotide triphosphate hydrolases"/>
    <property type="match status" value="1"/>
</dbReference>
<protein>
    <submittedName>
        <fullName evidence="1">Uncharacterized protein</fullName>
    </submittedName>
</protein>
<accession>A0A8I6TFK6</accession>
<dbReference type="EnsemblMetazoa" id="XM_014396967.1">
    <property type="protein sequence ID" value="XP_014252453.1"/>
    <property type="gene ID" value="LOC106668321"/>
</dbReference>
<name>A0A8I6TFK6_CIMLE</name>
<dbReference type="KEGG" id="clec:106668321"/>
<dbReference type="OrthoDB" id="439792at2759"/>
<sequence>MENILNVTQSRRGDHPFPSEEMGTCFRNIGRIDIEEDSRIQERAEGFFRSQRVPSAFNALKDNYKYVNVAGASSPEDYFFECPWDNTMPMRRMSERVSDIKLYPRSRHAIGYEYNDCYNDRLAMKKVVRTKPMSFFVVGPSMVAPCPLAKRLAEKYGAVLIEPRSLVKEYFKNIHSTKNIEYDILEDNTVVSSENAHVPARVLGELIIRKLKSYAVYKRGYVLTGIQYCKYATPDNVFSVLNKVFSARFAPDVVIYVEATIPDLESIYEDYSVYPMYPYEMVQNFTNTGNDEFEARRKEYKKDPRDEIWHKLGKSLSFEESLVLEVLQVNRITFCFAVSNNLAF</sequence>